<evidence type="ECO:0008006" key="3">
    <source>
        <dbReference type="Google" id="ProtNLM"/>
    </source>
</evidence>
<dbReference type="Proteomes" id="UP000198619">
    <property type="component" value="Unassembled WGS sequence"/>
</dbReference>
<name>A0A1I0V5T3_9CLOT</name>
<dbReference type="OrthoDB" id="8479334at2"/>
<proteinExistence type="predicted"/>
<keyword evidence="2" id="KW-1185">Reference proteome</keyword>
<dbReference type="SUPFAM" id="SSF55729">
    <property type="entry name" value="Acyl-CoA N-acyltransferases (Nat)"/>
    <property type="match status" value="1"/>
</dbReference>
<dbReference type="EMBL" id="FOKI01000001">
    <property type="protein sequence ID" value="SFA71417.1"/>
    <property type="molecule type" value="Genomic_DNA"/>
</dbReference>
<organism evidence="1 2">
    <name type="scientific">Clostridium frigidicarnis</name>
    <dbReference type="NCBI Taxonomy" id="84698"/>
    <lineage>
        <taxon>Bacteria</taxon>
        <taxon>Bacillati</taxon>
        <taxon>Bacillota</taxon>
        <taxon>Clostridia</taxon>
        <taxon>Eubacteriales</taxon>
        <taxon>Clostridiaceae</taxon>
        <taxon>Clostridium</taxon>
    </lineage>
</organism>
<evidence type="ECO:0000313" key="1">
    <source>
        <dbReference type="EMBL" id="SFA71417.1"/>
    </source>
</evidence>
<accession>A0A1I0V5T3</accession>
<dbReference type="STRING" id="84698.SAMN04488528_1001161"/>
<dbReference type="Gene3D" id="3.40.630.30">
    <property type="match status" value="1"/>
</dbReference>
<evidence type="ECO:0000313" key="2">
    <source>
        <dbReference type="Proteomes" id="UP000198619"/>
    </source>
</evidence>
<dbReference type="InterPro" id="IPR016181">
    <property type="entry name" value="Acyl_CoA_acyltransferase"/>
</dbReference>
<dbReference type="AlphaFoldDB" id="A0A1I0V5T3"/>
<reference evidence="1 2" key="1">
    <citation type="submission" date="2016-10" db="EMBL/GenBank/DDBJ databases">
        <authorList>
            <person name="de Groot N.N."/>
        </authorList>
    </citation>
    <scope>NUCLEOTIDE SEQUENCE [LARGE SCALE GENOMIC DNA]</scope>
    <source>
        <strain evidence="1 2">DSM 12271</strain>
    </source>
</reference>
<protein>
    <recommendedName>
        <fullName evidence="3">Acetyltransferase (GNAT) domain-containing protein</fullName>
    </recommendedName>
</protein>
<sequence length="80" mass="9469">MKKITYPFFIKVNGILVGFVLIDDDFVLHSNYDYSMGEFFIMYKYRRLGVGRYATKAIFDMFHGKWEIGEHPDNISSVKF</sequence>
<dbReference type="RefSeq" id="WP_090037788.1">
    <property type="nucleotide sequence ID" value="NZ_FOKI01000001.1"/>
</dbReference>
<gene>
    <name evidence="1" type="ORF">SAMN04488528_1001161</name>
</gene>